<feature type="disulfide bond" evidence="6">
    <location>
        <begin position="4"/>
        <end position="13"/>
    </location>
</feature>
<evidence type="ECO:0000256" key="7">
    <source>
        <dbReference type="SAM" id="Phobius"/>
    </source>
</evidence>
<gene>
    <name evidence="9" type="ORF">NP493_881g00010</name>
</gene>
<comment type="caution">
    <text evidence="6">Lacks conserved residue(s) required for the propagation of feature annotation.</text>
</comment>
<dbReference type="Gene3D" id="2.10.25.10">
    <property type="entry name" value="Laminin"/>
    <property type="match status" value="2"/>
</dbReference>
<dbReference type="PROSITE" id="PS50026">
    <property type="entry name" value="EGF_3"/>
    <property type="match status" value="3"/>
</dbReference>
<feature type="disulfide bond" evidence="6">
    <location>
        <begin position="118"/>
        <end position="127"/>
    </location>
</feature>
<evidence type="ECO:0000256" key="4">
    <source>
        <dbReference type="ARBA" id="ARBA00023157"/>
    </source>
</evidence>
<dbReference type="SMART" id="SM00181">
    <property type="entry name" value="EGF"/>
    <property type="match status" value="2"/>
</dbReference>
<dbReference type="Pfam" id="PF00008">
    <property type="entry name" value="EGF"/>
    <property type="match status" value="2"/>
</dbReference>
<dbReference type="Proteomes" id="UP001209878">
    <property type="component" value="Unassembled WGS sequence"/>
</dbReference>
<dbReference type="FunFam" id="2.10.25.10:FF:000012">
    <property type="entry name" value="Delta-like protein"/>
    <property type="match status" value="2"/>
</dbReference>
<evidence type="ECO:0000313" key="10">
    <source>
        <dbReference type="Proteomes" id="UP001209878"/>
    </source>
</evidence>
<proteinExistence type="predicted"/>
<evidence type="ECO:0000256" key="1">
    <source>
        <dbReference type="ARBA" id="ARBA00022536"/>
    </source>
</evidence>
<comment type="caution">
    <text evidence="9">The sequence shown here is derived from an EMBL/GenBank/DDBJ whole genome shotgun (WGS) entry which is preliminary data.</text>
</comment>
<reference evidence="9" key="1">
    <citation type="journal article" date="2023" name="Mol. Biol. Evol.">
        <title>Third-Generation Sequencing Reveals the Adaptive Role of the Epigenome in Three Deep-Sea Polychaetes.</title>
        <authorList>
            <person name="Perez M."/>
            <person name="Aroh O."/>
            <person name="Sun Y."/>
            <person name="Lan Y."/>
            <person name="Juniper S.K."/>
            <person name="Young C.R."/>
            <person name="Angers B."/>
            <person name="Qian P.Y."/>
        </authorList>
    </citation>
    <scope>NUCLEOTIDE SEQUENCE</scope>
    <source>
        <strain evidence="9">R07B-5</strain>
    </source>
</reference>
<dbReference type="InterPro" id="IPR001881">
    <property type="entry name" value="EGF-like_Ca-bd_dom"/>
</dbReference>
<keyword evidence="1 6" id="KW-0245">EGF-like domain</keyword>
<sequence length="203" mass="21876">MCKCAKGFVGRFCEIVETGYRSNPSVAVAKSSERTRRDGTMALARTSSHVLANPDNMAVLWSRRKQLELRKILQLYVYLQIHQPMADRKVNGLNKCSGNPCDNGASCSDSATGVMCKCAKGFVGRFCERLNKCSGNPCDNGASCSDSATGVMCKCAKGFVGRFCEKSVKEDSESNSALLIIVLVSVIGCLIVAFVATPLILIQ</sequence>
<dbReference type="PANTHER" id="PTHR12916:SF4">
    <property type="entry name" value="UNINFLATABLE, ISOFORM C"/>
    <property type="match status" value="1"/>
</dbReference>
<dbReference type="AlphaFoldDB" id="A0AAD9NKG8"/>
<dbReference type="PROSITE" id="PS00022">
    <property type="entry name" value="EGF_1"/>
    <property type="match status" value="3"/>
</dbReference>
<keyword evidence="7" id="KW-0812">Transmembrane</keyword>
<keyword evidence="4 6" id="KW-1015">Disulfide bond</keyword>
<evidence type="ECO:0000256" key="6">
    <source>
        <dbReference type="PROSITE-ProRule" id="PRU00076"/>
    </source>
</evidence>
<dbReference type="SMART" id="SM00179">
    <property type="entry name" value="EGF_CA"/>
    <property type="match status" value="2"/>
</dbReference>
<accession>A0AAD9NKG8</accession>
<feature type="disulfide bond" evidence="6">
    <location>
        <begin position="155"/>
        <end position="164"/>
    </location>
</feature>
<keyword evidence="5" id="KW-0325">Glycoprotein</keyword>
<keyword evidence="7" id="KW-1133">Transmembrane helix</keyword>
<feature type="domain" description="EGF-like" evidence="8">
    <location>
        <begin position="92"/>
        <end position="128"/>
    </location>
</feature>
<dbReference type="CDD" id="cd00054">
    <property type="entry name" value="EGF_CA"/>
    <property type="match status" value="2"/>
</dbReference>
<keyword evidence="2" id="KW-0732">Signal</keyword>
<dbReference type="InterPro" id="IPR000742">
    <property type="entry name" value="EGF"/>
</dbReference>
<organism evidence="9 10">
    <name type="scientific">Ridgeia piscesae</name>
    <name type="common">Tubeworm</name>
    <dbReference type="NCBI Taxonomy" id="27915"/>
    <lineage>
        <taxon>Eukaryota</taxon>
        <taxon>Metazoa</taxon>
        <taxon>Spiralia</taxon>
        <taxon>Lophotrochozoa</taxon>
        <taxon>Annelida</taxon>
        <taxon>Polychaeta</taxon>
        <taxon>Sedentaria</taxon>
        <taxon>Canalipalpata</taxon>
        <taxon>Sabellida</taxon>
        <taxon>Siboglinidae</taxon>
        <taxon>Ridgeia</taxon>
    </lineage>
</organism>
<dbReference type="EMBL" id="JAODUO010000881">
    <property type="protein sequence ID" value="KAK2173365.1"/>
    <property type="molecule type" value="Genomic_DNA"/>
</dbReference>
<evidence type="ECO:0000256" key="2">
    <source>
        <dbReference type="ARBA" id="ARBA00022729"/>
    </source>
</evidence>
<feature type="domain" description="EGF-like" evidence="8">
    <location>
        <begin position="129"/>
        <end position="165"/>
    </location>
</feature>
<dbReference type="PROSITE" id="PS01186">
    <property type="entry name" value="EGF_2"/>
    <property type="match status" value="3"/>
</dbReference>
<keyword evidence="7" id="KW-0472">Membrane</keyword>
<feature type="transmembrane region" description="Helical" evidence="7">
    <location>
        <begin position="177"/>
        <end position="202"/>
    </location>
</feature>
<dbReference type="PANTHER" id="PTHR12916">
    <property type="entry name" value="CYTOCHROME C OXIDASE POLYPEPTIDE VIC-2"/>
    <property type="match status" value="1"/>
</dbReference>
<keyword evidence="10" id="KW-1185">Reference proteome</keyword>
<keyword evidence="3" id="KW-0677">Repeat</keyword>
<name>A0AAD9NKG8_RIDPI</name>
<evidence type="ECO:0000256" key="5">
    <source>
        <dbReference type="ARBA" id="ARBA00023180"/>
    </source>
</evidence>
<dbReference type="SUPFAM" id="SSF57196">
    <property type="entry name" value="EGF/Laminin"/>
    <property type="match status" value="2"/>
</dbReference>
<protein>
    <recommendedName>
        <fullName evidence="8">EGF-like domain-containing protein</fullName>
    </recommendedName>
</protein>
<evidence type="ECO:0000313" key="9">
    <source>
        <dbReference type="EMBL" id="KAK2173365.1"/>
    </source>
</evidence>
<dbReference type="GO" id="GO:0005509">
    <property type="term" value="F:calcium ion binding"/>
    <property type="evidence" value="ECO:0007669"/>
    <property type="project" value="InterPro"/>
</dbReference>
<feature type="domain" description="EGF-like" evidence="8">
    <location>
        <begin position="1"/>
        <end position="14"/>
    </location>
</feature>
<evidence type="ECO:0000259" key="8">
    <source>
        <dbReference type="PROSITE" id="PS50026"/>
    </source>
</evidence>
<evidence type="ECO:0000256" key="3">
    <source>
        <dbReference type="ARBA" id="ARBA00022737"/>
    </source>
</evidence>